<comment type="caution">
    <text evidence="8">The sequence shown here is derived from an EMBL/GenBank/DDBJ whole genome shotgun (WGS) entry which is preliminary data.</text>
</comment>
<dbReference type="CDD" id="cd16424">
    <property type="entry name" value="VirB8"/>
    <property type="match status" value="1"/>
</dbReference>
<reference evidence="8 9" key="1">
    <citation type="journal article" date="2014" name="Genome Announc.">
        <title>Draft genome sequences of eight enterohepatic helicobacter species isolated from both laboratory and wild rodents.</title>
        <authorList>
            <person name="Sheh A."/>
            <person name="Shen Z."/>
            <person name="Fox J.G."/>
        </authorList>
    </citation>
    <scope>NUCLEOTIDE SEQUENCE [LARGE SCALE GENOMIC DNA]</scope>
    <source>
        <strain evidence="8 9">MIT 96-1001</strain>
    </source>
</reference>
<feature type="compositionally biased region" description="Basic and acidic residues" evidence="5">
    <location>
        <begin position="333"/>
        <end position="367"/>
    </location>
</feature>
<dbReference type="RefSeq" id="WP_034587082.1">
    <property type="nucleotide sequence ID" value="NZ_JRPE02000001.1"/>
</dbReference>
<organism evidence="8 9">
    <name type="scientific">Helicobacter magdeburgensis</name>
    <dbReference type="NCBI Taxonomy" id="471858"/>
    <lineage>
        <taxon>Bacteria</taxon>
        <taxon>Pseudomonadati</taxon>
        <taxon>Campylobacterota</taxon>
        <taxon>Epsilonproteobacteria</taxon>
        <taxon>Campylobacterales</taxon>
        <taxon>Helicobacteraceae</taxon>
        <taxon>Helicobacter</taxon>
    </lineage>
</organism>
<feature type="compositionally biased region" description="Polar residues" evidence="5">
    <location>
        <begin position="300"/>
        <end position="332"/>
    </location>
</feature>
<evidence type="ECO:0000313" key="8">
    <source>
        <dbReference type="EMBL" id="TLD93807.1"/>
    </source>
</evidence>
<evidence type="ECO:0000256" key="2">
    <source>
        <dbReference type="ARBA" id="ARBA00022692"/>
    </source>
</evidence>
<protein>
    <recommendedName>
        <fullName evidence="7">Bacterial virulence protein VirB8 domain-containing protein</fullName>
    </recommendedName>
</protein>
<dbReference type="SUPFAM" id="SSF54427">
    <property type="entry name" value="NTF2-like"/>
    <property type="match status" value="1"/>
</dbReference>
<evidence type="ECO:0000256" key="6">
    <source>
        <dbReference type="SAM" id="Phobius"/>
    </source>
</evidence>
<keyword evidence="9" id="KW-1185">Reference proteome</keyword>
<feature type="transmembrane region" description="Helical" evidence="6">
    <location>
        <begin position="86"/>
        <end position="104"/>
    </location>
</feature>
<feature type="domain" description="Bacterial virulence protein VirB8" evidence="7">
    <location>
        <begin position="86"/>
        <end position="263"/>
    </location>
</feature>
<sequence>MSEEIKTQESQEKSQESYIDIENTFQKTQEQKPMPKYLESLKSKLKKMNTPHHIKLETIFDTIQDANSVFAAEKKTYDFVINLNKLLIAIVVIELILIITLFPLKEKEPYLVGFSNATQNFVHIEKANETITANEALIRNLLGSYIINRETINHFDDEERYEVIRMQSTGKVWKVFENIVAQENSVYGNSHLTREVKIVNIAKWKNGYANAEVAITLLSQGIIQSQKRYKITIMYKFNTIDIDFDSLPKNPTGFEVQEYAVTEIATIKELEEENKVDPKTQKSKIKKADKSDSNDFLRQYQYNDSSQRQNNDPKPQPQNLPTQSNANPISNEEYSKLTEREKRQILLKEIQEMKEKQKQNQDNKEEQQSQIQESQSQTPQNQNNGAKPTPNPFS</sequence>
<proteinExistence type="predicted"/>
<evidence type="ECO:0000256" key="5">
    <source>
        <dbReference type="SAM" id="MobiDB-lite"/>
    </source>
</evidence>
<dbReference type="Gene3D" id="3.10.450.230">
    <property type="entry name" value="VirB8 protein"/>
    <property type="match status" value="1"/>
</dbReference>
<keyword evidence="3 6" id="KW-1133">Transmembrane helix</keyword>
<dbReference type="InterPro" id="IPR032710">
    <property type="entry name" value="NTF2-like_dom_sf"/>
</dbReference>
<name>A0A4U8T5D9_9HELI</name>
<feature type="compositionally biased region" description="Low complexity" evidence="5">
    <location>
        <begin position="368"/>
        <end position="384"/>
    </location>
</feature>
<dbReference type="EMBL" id="JRPE02000001">
    <property type="protein sequence ID" value="TLD93807.1"/>
    <property type="molecule type" value="Genomic_DNA"/>
</dbReference>
<feature type="region of interest" description="Disordered" evidence="5">
    <location>
        <begin position="273"/>
        <end position="394"/>
    </location>
</feature>
<evidence type="ECO:0000259" key="7">
    <source>
        <dbReference type="Pfam" id="PF04335"/>
    </source>
</evidence>
<dbReference type="AlphaFoldDB" id="A0A4U8T5D9"/>
<accession>A0A4U8T5D9</accession>
<dbReference type="GO" id="GO:0016020">
    <property type="term" value="C:membrane"/>
    <property type="evidence" value="ECO:0007669"/>
    <property type="project" value="UniProtKB-SubCell"/>
</dbReference>
<evidence type="ECO:0000256" key="3">
    <source>
        <dbReference type="ARBA" id="ARBA00022989"/>
    </source>
</evidence>
<keyword evidence="2 6" id="KW-0812">Transmembrane</keyword>
<dbReference type="Pfam" id="PF04335">
    <property type="entry name" value="VirB8"/>
    <property type="match status" value="1"/>
</dbReference>
<dbReference type="InterPro" id="IPR007430">
    <property type="entry name" value="VirB8"/>
</dbReference>
<evidence type="ECO:0000256" key="4">
    <source>
        <dbReference type="ARBA" id="ARBA00023136"/>
    </source>
</evidence>
<keyword evidence="4 6" id="KW-0472">Membrane</keyword>
<evidence type="ECO:0000256" key="1">
    <source>
        <dbReference type="ARBA" id="ARBA00004167"/>
    </source>
</evidence>
<dbReference type="Proteomes" id="UP000029921">
    <property type="component" value="Unassembled WGS sequence"/>
</dbReference>
<evidence type="ECO:0000313" key="9">
    <source>
        <dbReference type="Proteomes" id="UP000029921"/>
    </source>
</evidence>
<feature type="compositionally biased region" description="Basic and acidic residues" evidence="5">
    <location>
        <begin position="273"/>
        <end position="295"/>
    </location>
</feature>
<gene>
    <name evidence="8" type="ORF">LS74_000185</name>
</gene>
<comment type="subcellular location">
    <subcellularLocation>
        <location evidence="1">Membrane</location>
        <topology evidence="1">Single-pass membrane protein</topology>
    </subcellularLocation>
</comment>